<accession>A0A382SQF4</accession>
<organism evidence="2">
    <name type="scientific">marine metagenome</name>
    <dbReference type="NCBI Taxonomy" id="408172"/>
    <lineage>
        <taxon>unclassified sequences</taxon>
        <taxon>metagenomes</taxon>
        <taxon>ecological metagenomes</taxon>
    </lineage>
</organism>
<dbReference type="AlphaFoldDB" id="A0A382SQF4"/>
<dbReference type="SUPFAM" id="SSF55729">
    <property type="entry name" value="Acyl-CoA N-acyltransferases (Nat)"/>
    <property type="match status" value="1"/>
</dbReference>
<reference evidence="2" key="1">
    <citation type="submission" date="2018-05" db="EMBL/GenBank/DDBJ databases">
        <authorList>
            <person name="Lanie J.A."/>
            <person name="Ng W.-L."/>
            <person name="Kazmierczak K.M."/>
            <person name="Andrzejewski T.M."/>
            <person name="Davidsen T.M."/>
            <person name="Wayne K.J."/>
            <person name="Tettelin H."/>
            <person name="Glass J.I."/>
            <person name="Rusch D."/>
            <person name="Podicherti R."/>
            <person name="Tsui H.-C.T."/>
            <person name="Winkler M.E."/>
        </authorList>
    </citation>
    <scope>NUCLEOTIDE SEQUENCE</scope>
</reference>
<dbReference type="GO" id="GO:0016747">
    <property type="term" value="F:acyltransferase activity, transferring groups other than amino-acyl groups"/>
    <property type="evidence" value="ECO:0007669"/>
    <property type="project" value="InterPro"/>
</dbReference>
<dbReference type="PANTHER" id="PTHR13170">
    <property type="entry name" value="O-GLCNACASE"/>
    <property type="match status" value="1"/>
</dbReference>
<dbReference type="EMBL" id="UINC01130205">
    <property type="protein sequence ID" value="SVD11121.1"/>
    <property type="molecule type" value="Genomic_DNA"/>
</dbReference>
<proteinExistence type="predicted"/>
<dbReference type="PANTHER" id="PTHR13170:SF16">
    <property type="entry name" value="PROTEIN O-GLCNACASE"/>
    <property type="match status" value="1"/>
</dbReference>
<dbReference type="CDD" id="cd04301">
    <property type="entry name" value="NAT_SF"/>
    <property type="match status" value="1"/>
</dbReference>
<feature type="domain" description="N-acetyltransferase" evidence="1">
    <location>
        <begin position="66"/>
        <end position="198"/>
    </location>
</feature>
<dbReference type="InterPro" id="IPR051822">
    <property type="entry name" value="Glycosyl_Hydrolase_84"/>
</dbReference>
<dbReference type="PROSITE" id="PS51186">
    <property type="entry name" value="GNAT"/>
    <property type="match status" value="1"/>
</dbReference>
<dbReference type="InterPro" id="IPR016181">
    <property type="entry name" value="Acyl_CoA_acyltransferase"/>
</dbReference>
<sequence>MKFEIRNYHITDLSSLYKICLLTANNGGDSTSFLEDPDLVGHLFAAPYAIFEPNLCFILSKDSIPSGYILGTRDSMQFYEKCEKKWFPELRKRYPLPDDKDESIQANFIRHLHQKQKVVDGLDNYPAHLHIDILPIAQGKGYGRKLIETFLNQLQTLNIQGVHLIVSNDNQNAVGFYQQVGFQELKKLGEYIVFGKGL</sequence>
<dbReference type="Gene3D" id="3.40.630.30">
    <property type="match status" value="1"/>
</dbReference>
<dbReference type="InterPro" id="IPR000182">
    <property type="entry name" value="GNAT_dom"/>
</dbReference>
<gene>
    <name evidence="2" type="ORF">METZ01_LOCUS363975</name>
</gene>
<name>A0A382SQF4_9ZZZZ</name>
<evidence type="ECO:0000259" key="1">
    <source>
        <dbReference type="PROSITE" id="PS51186"/>
    </source>
</evidence>
<dbReference type="Pfam" id="PF00583">
    <property type="entry name" value="Acetyltransf_1"/>
    <property type="match status" value="1"/>
</dbReference>
<protein>
    <recommendedName>
        <fullName evidence="1">N-acetyltransferase domain-containing protein</fullName>
    </recommendedName>
</protein>
<evidence type="ECO:0000313" key="2">
    <source>
        <dbReference type="EMBL" id="SVD11121.1"/>
    </source>
</evidence>